<dbReference type="OrthoDB" id="82054at2"/>
<dbReference type="EMBL" id="AP019823">
    <property type="protein sequence ID" value="BBM38932.1"/>
    <property type="molecule type" value="Genomic_DNA"/>
</dbReference>
<dbReference type="RefSeq" id="WP_026746025.1">
    <property type="nucleotide sequence ID" value="NZ_AP019823.1"/>
</dbReference>
<accession>A0A510JHZ1</accession>
<protein>
    <recommendedName>
        <fullName evidence="3">Lipoprotein</fullName>
    </recommendedName>
</protein>
<dbReference type="KEGG" id="lhf:JCM16775_1643"/>
<name>A0A510JHZ1_9FUSO</name>
<reference evidence="1 2" key="1">
    <citation type="submission" date="2019-07" db="EMBL/GenBank/DDBJ databases">
        <title>Complete Genome Sequence of Leptotrichia hofstadii Strain JCM16775.</title>
        <authorList>
            <person name="Watanabe S."/>
            <person name="Cui L."/>
        </authorList>
    </citation>
    <scope>NUCLEOTIDE SEQUENCE [LARGE SCALE GENOMIC DNA]</scope>
    <source>
        <strain evidence="1 2">JCM16775</strain>
    </source>
</reference>
<gene>
    <name evidence="1" type="ORF">JCM16775_1643</name>
</gene>
<proteinExistence type="predicted"/>
<dbReference type="Proteomes" id="UP000321892">
    <property type="component" value="Chromosome"/>
</dbReference>
<dbReference type="AlphaFoldDB" id="A0A510JHZ1"/>
<evidence type="ECO:0000313" key="1">
    <source>
        <dbReference type="EMBL" id="BBM38932.1"/>
    </source>
</evidence>
<dbReference type="PROSITE" id="PS51257">
    <property type="entry name" value="PROKAR_LIPOPROTEIN"/>
    <property type="match status" value="1"/>
</dbReference>
<sequence length="59" mass="6950">MFKKILLMVILAMSVVGCELLSPSYWNDVSQSRRERGEKCYRNENGYAYCVDKYGNRTY</sequence>
<evidence type="ECO:0008006" key="3">
    <source>
        <dbReference type="Google" id="ProtNLM"/>
    </source>
</evidence>
<organism evidence="1 2">
    <name type="scientific">Leptotrichia hofstadii</name>
    <dbReference type="NCBI Taxonomy" id="157688"/>
    <lineage>
        <taxon>Bacteria</taxon>
        <taxon>Fusobacteriati</taxon>
        <taxon>Fusobacteriota</taxon>
        <taxon>Fusobacteriia</taxon>
        <taxon>Fusobacteriales</taxon>
        <taxon>Leptotrichiaceae</taxon>
        <taxon>Leptotrichia</taxon>
    </lineage>
</organism>
<keyword evidence="2" id="KW-1185">Reference proteome</keyword>
<evidence type="ECO:0000313" key="2">
    <source>
        <dbReference type="Proteomes" id="UP000321892"/>
    </source>
</evidence>